<dbReference type="PANTHER" id="PTHR47332:SF4">
    <property type="entry name" value="SET DOMAIN-CONTAINING PROTEIN 5"/>
    <property type="match status" value="1"/>
</dbReference>
<feature type="domain" description="SET" evidence="2">
    <location>
        <begin position="805"/>
        <end position="944"/>
    </location>
</feature>
<feature type="compositionally biased region" description="Basic and acidic residues" evidence="1">
    <location>
        <begin position="27"/>
        <end position="53"/>
    </location>
</feature>
<accession>A0ABP0DL59</accession>
<dbReference type="InterPro" id="IPR001214">
    <property type="entry name" value="SET_dom"/>
</dbReference>
<protein>
    <recommendedName>
        <fullName evidence="2">SET domain-containing protein</fullName>
    </recommendedName>
</protein>
<evidence type="ECO:0000256" key="1">
    <source>
        <dbReference type="SAM" id="MobiDB-lite"/>
    </source>
</evidence>
<evidence type="ECO:0000313" key="3">
    <source>
        <dbReference type="EMBL" id="CAK7268393.1"/>
    </source>
</evidence>
<organism evidence="3 4">
    <name type="scientific">Sporothrix epigloea</name>
    <dbReference type="NCBI Taxonomy" id="1892477"/>
    <lineage>
        <taxon>Eukaryota</taxon>
        <taxon>Fungi</taxon>
        <taxon>Dikarya</taxon>
        <taxon>Ascomycota</taxon>
        <taxon>Pezizomycotina</taxon>
        <taxon>Sordariomycetes</taxon>
        <taxon>Sordariomycetidae</taxon>
        <taxon>Ophiostomatales</taxon>
        <taxon>Ophiostomataceae</taxon>
        <taxon>Sporothrix</taxon>
    </lineage>
</organism>
<feature type="region of interest" description="Disordered" evidence="1">
    <location>
        <begin position="392"/>
        <end position="419"/>
    </location>
</feature>
<keyword evidence="4" id="KW-1185">Reference proteome</keyword>
<proteinExistence type="predicted"/>
<gene>
    <name evidence="3" type="ORF">SEPCBS119000_003038</name>
</gene>
<reference evidence="3 4" key="1">
    <citation type="submission" date="2024-01" db="EMBL/GenBank/DDBJ databases">
        <authorList>
            <person name="Allen C."/>
            <person name="Tagirdzhanova G."/>
        </authorList>
    </citation>
    <scope>NUCLEOTIDE SEQUENCE [LARGE SCALE GENOMIC DNA]</scope>
    <source>
        <strain evidence="3 4">CBS 119000</strain>
    </source>
</reference>
<dbReference type="CDD" id="cd20071">
    <property type="entry name" value="SET_SMYD"/>
    <property type="match status" value="1"/>
</dbReference>
<evidence type="ECO:0000313" key="4">
    <source>
        <dbReference type="Proteomes" id="UP001642502"/>
    </source>
</evidence>
<feature type="compositionally biased region" description="Basic and acidic residues" evidence="1">
    <location>
        <begin position="584"/>
        <end position="610"/>
    </location>
</feature>
<dbReference type="Gene3D" id="2.170.270.10">
    <property type="entry name" value="SET domain"/>
    <property type="match status" value="1"/>
</dbReference>
<dbReference type="PANTHER" id="PTHR47332">
    <property type="entry name" value="SET DOMAIN-CONTAINING PROTEIN 5"/>
    <property type="match status" value="1"/>
</dbReference>
<dbReference type="Pfam" id="PF00856">
    <property type="entry name" value="SET"/>
    <property type="match status" value="1"/>
</dbReference>
<dbReference type="PROSITE" id="PS50280">
    <property type="entry name" value="SET"/>
    <property type="match status" value="1"/>
</dbReference>
<dbReference type="InterPro" id="IPR046341">
    <property type="entry name" value="SET_dom_sf"/>
</dbReference>
<comment type="caution">
    <text evidence="3">The sequence shown here is derived from an EMBL/GenBank/DDBJ whole genome shotgun (WGS) entry which is preliminary data.</text>
</comment>
<dbReference type="Proteomes" id="UP001642502">
    <property type="component" value="Unassembled WGS sequence"/>
</dbReference>
<dbReference type="EMBL" id="CAWUON010000036">
    <property type="protein sequence ID" value="CAK7268393.1"/>
    <property type="molecule type" value="Genomic_DNA"/>
</dbReference>
<dbReference type="InterPro" id="IPR053185">
    <property type="entry name" value="SET_domain_protein"/>
</dbReference>
<name>A0ABP0DL59_9PEZI</name>
<sequence>MPRKRRASCLEEPVPVPLRRSARIKRRQDEQLEREEHLEQEQKRQAEEKERPQRQHNAKAARYKPPPSQAGRKRQKRAPAAPKKPARRVKQKDITPIPVPTRMSAPAVPSKPAAEARPMALQRPDTPGEPSTRAGNLRASPAAAPPMAAPELTDSFVKSLLPGAVSGLADEIFRRGFWSTDYENNLRHQHFPHSRQFKQFCTAQQQLFSRPEDENAAVELRLWDVLQHRFRSGLDDLFRYGLRPSLGEKDGCEPGGTFAQYCTKLAAILVHPLWGPTHLAHVRWILQRVVQERVPGHIKPLVPPYSYQRPPFADTARHWAYETSMRISLAEPDDGSEGLSAPISSAELAQASRDAARAALRAEAELAQFFFDAGAPRDFYWLDRQLEPLPELGSEDEDEQQEHSSNGNGEHSPNPHGLEVDKRFLRGGFDLSDWNAYPEVTEREDQRRDLARYANWKRDWERHEKMAAKGKGRAHDDGLCEEQVFFDLRAEDLDYLLDLMSQPCFLALDDYVEPHCYLTGYGMAHKMFGYGAVEADVQSSSAAAGATPPIPPLLTCRQCAQKYHQGGRARGCLEDDDAASDCGHGAEQEEGDSVHGHGHGDGHGHSHTFEPLDHNHVSFQYFVRDVEADHALDWLIGRKGEWLLAGCRERLIQEALEKEQELEEPDNALSLPDIPPSDPPILAHLDRTFTHPSQLVLLSWTHGQPHASELWCLTKPIRPPFDAATDRLAVSRRRCDNLSAAEVNAAIPTAASAMDSLAALSGTLSSSSTTCVTISDTIDHAPTDALTGPLASTIHHHPLAPPTIENVGAFAIQPSPLGGMGCFAVRDIGCGERLLVERPLLRTDLLHLFHRLEQLSTAHRQQYDALHAWHPDPRASRAEQIWTANTFVTGDVEGLFLVASRFNHACSRSPERNVDYRYDQEHNVLVLTAAARVAAGTELLISYGQSVRMMQLRYGFTCRCSTCENNSESLANGVTAEELYRRMW</sequence>
<feature type="region of interest" description="Disordered" evidence="1">
    <location>
        <begin position="1"/>
        <end position="147"/>
    </location>
</feature>
<evidence type="ECO:0000259" key="2">
    <source>
        <dbReference type="PROSITE" id="PS50280"/>
    </source>
</evidence>
<dbReference type="SUPFAM" id="SSF82199">
    <property type="entry name" value="SET domain"/>
    <property type="match status" value="1"/>
</dbReference>
<feature type="region of interest" description="Disordered" evidence="1">
    <location>
        <begin position="577"/>
        <end position="610"/>
    </location>
</feature>